<evidence type="ECO:0000313" key="3">
    <source>
        <dbReference type="Proteomes" id="UP000803844"/>
    </source>
</evidence>
<dbReference type="EMBL" id="MU032347">
    <property type="protein sequence ID" value="KAF3765843.1"/>
    <property type="molecule type" value="Genomic_DNA"/>
</dbReference>
<dbReference type="OrthoDB" id="264354at2759"/>
<evidence type="ECO:0000313" key="2">
    <source>
        <dbReference type="EMBL" id="KAF3765843.1"/>
    </source>
</evidence>
<reference evidence="2" key="1">
    <citation type="journal article" date="2020" name="Phytopathology">
        <title>Genome sequence of the chestnut blight fungus Cryphonectria parasitica EP155: A fundamental resource for an archetypical invasive plant pathogen.</title>
        <authorList>
            <person name="Crouch J.A."/>
            <person name="Dawe A."/>
            <person name="Aerts A."/>
            <person name="Barry K."/>
            <person name="Churchill A.C.L."/>
            <person name="Grimwood J."/>
            <person name="Hillman B."/>
            <person name="Milgroom M.G."/>
            <person name="Pangilinan J."/>
            <person name="Smith M."/>
            <person name="Salamov A."/>
            <person name="Schmutz J."/>
            <person name="Yadav J."/>
            <person name="Grigoriev I.V."/>
            <person name="Nuss D."/>
        </authorList>
    </citation>
    <scope>NUCLEOTIDE SEQUENCE</scope>
    <source>
        <strain evidence="2">EP155</strain>
    </source>
</reference>
<feature type="region of interest" description="Disordered" evidence="1">
    <location>
        <begin position="37"/>
        <end position="56"/>
    </location>
</feature>
<feature type="compositionally biased region" description="Acidic residues" evidence="1">
    <location>
        <begin position="38"/>
        <end position="48"/>
    </location>
</feature>
<dbReference type="GeneID" id="63836731"/>
<evidence type="ECO:0000256" key="1">
    <source>
        <dbReference type="SAM" id="MobiDB-lite"/>
    </source>
</evidence>
<name>A0A9P5CP60_CRYP1</name>
<sequence>MFVVMIGVATFLIAVWKGVSALSARFLEKFSDTIIDVPGDDDDEDGDVGAETKKEQ</sequence>
<proteinExistence type="predicted"/>
<gene>
    <name evidence="2" type="ORF">M406DRAFT_322110</name>
</gene>
<dbReference type="RefSeq" id="XP_040776804.1">
    <property type="nucleotide sequence ID" value="XM_040919602.1"/>
</dbReference>
<comment type="caution">
    <text evidence="2">The sequence shown here is derived from an EMBL/GenBank/DDBJ whole genome shotgun (WGS) entry which is preliminary data.</text>
</comment>
<keyword evidence="3" id="KW-1185">Reference proteome</keyword>
<dbReference type="AlphaFoldDB" id="A0A9P5CP60"/>
<dbReference type="Proteomes" id="UP000803844">
    <property type="component" value="Unassembled WGS sequence"/>
</dbReference>
<protein>
    <submittedName>
        <fullName evidence="2">Uncharacterized protein</fullName>
    </submittedName>
</protein>
<organism evidence="2 3">
    <name type="scientific">Cryphonectria parasitica (strain ATCC 38755 / EP155)</name>
    <dbReference type="NCBI Taxonomy" id="660469"/>
    <lineage>
        <taxon>Eukaryota</taxon>
        <taxon>Fungi</taxon>
        <taxon>Dikarya</taxon>
        <taxon>Ascomycota</taxon>
        <taxon>Pezizomycotina</taxon>
        <taxon>Sordariomycetes</taxon>
        <taxon>Sordariomycetidae</taxon>
        <taxon>Diaporthales</taxon>
        <taxon>Cryphonectriaceae</taxon>
        <taxon>Cryphonectria-Endothia species complex</taxon>
        <taxon>Cryphonectria</taxon>
    </lineage>
</organism>
<accession>A0A9P5CP60</accession>